<evidence type="ECO:0000313" key="3">
    <source>
        <dbReference type="Proteomes" id="UP000279306"/>
    </source>
</evidence>
<dbReference type="KEGG" id="mauu:NCTC10437_05212"/>
<evidence type="ECO:0000313" key="2">
    <source>
        <dbReference type="EMBL" id="VEG58186.1"/>
    </source>
</evidence>
<evidence type="ECO:0000256" key="1">
    <source>
        <dbReference type="SAM" id="Phobius"/>
    </source>
</evidence>
<dbReference type="AlphaFoldDB" id="A0A3S4U1V4"/>
<accession>A0A3S4U1V4</accession>
<keyword evidence="1" id="KW-0812">Transmembrane</keyword>
<organism evidence="2 3">
    <name type="scientific">Mycolicibacterium aurum</name>
    <name type="common">Mycobacterium aurum</name>
    <dbReference type="NCBI Taxonomy" id="1791"/>
    <lineage>
        <taxon>Bacteria</taxon>
        <taxon>Bacillati</taxon>
        <taxon>Actinomycetota</taxon>
        <taxon>Actinomycetes</taxon>
        <taxon>Mycobacteriales</taxon>
        <taxon>Mycobacteriaceae</taxon>
        <taxon>Mycolicibacterium</taxon>
    </lineage>
</organism>
<reference evidence="2 3" key="1">
    <citation type="submission" date="2018-12" db="EMBL/GenBank/DDBJ databases">
        <authorList>
            <consortium name="Pathogen Informatics"/>
        </authorList>
    </citation>
    <scope>NUCLEOTIDE SEQUENCE [LARGE SCALE GENOMIC DNA]</scope>
    <source>
        <strain evidence="2 3">NCTC10437</strain>
    </source>
</reference>
<gene>
    <name evidence="2" type="ORF">NCTC10437_05212</name>
</gene>
<keyword evidence="1" id="KW-0472">Membrane</keyword>
<name>A0A3S4U1V4_MYCAU</name>
<dbReference type="Proteomes" id="UP000279306">
    <property type="component" value="Chromosome"/>
</dbReference>
<dbReference type="STRING" id="1791.GCA_001049355_04124"/>
<protein>
    <submittedName>
        <fullName evidence="2">Uncharacterized protein</fullName>
    </submittedName>
</protein>
<sequence length="247" mass="27307">MNRSARPIVLSVALAGFGAFASVWVVIWLLRGSYPTALIVLGLAIWAFGFALFFLCTTLGATKPRIEVDEAGTLLRPGTFVDTVFIVSTVAITIVAALYLIFSPLGMIDYVPTGTPRRSAPVGCIVLLLFGVPTLFRTLKHRGSGHLHLGPAGFEVWNAQWGSFRHGSWEDIEQILDQPLRGRKPPNGVVVFVLAGKRSATLMSDAVTDDSDALLEWVRFYWQHPEHRDELVDDRALRRLSDQFTTD</sequence>
<feature type="transmembrane region" description="Helical" evidence="1">
    <location>
        <begin position="36"/>
        <end position="59"/>
    </location>
</feature>
<feature type="transmembrane region" description="Helical" evidence="1">
    <location>
        <begin position="120"/>
        <end position="139"/>
    </location>
</feature>
<dbReference type="EMBL" id="LR134356">
    <property type="protein sequence ID" value="VEG58186.1"/>
    <property type="molecule type" value="Genomic_DNA"/>
</dbReference>
<keyword evidence="3" id="KW-1185">Reference proteome</keyword>
<feature type="transmembrane region" description="Helical" evidence="1">
    <location>
        <begin position="80"/>
        <end position="100"/>
    </location>
</feature>
<keyword evidence="1" id="KW-1133">Transmembrane helix</keyword>
<feature type="transmembrane region" description="Helical" evidence="1">
    <location>
        <begin position="7"/>
        <end position="30"/>
    </location>
</feature>
<proteinExistence type="predicted"/>